<protein>
    <submittedName>
        <fullName evidence="1">Uncharacterized protein</fullName>
    </submittedName>
</protein>
<evidence type="ECO:0000313" key="2">
    <source>
        <dbReference type="Proteomes" id="UP001232148"/>
    </source>
</evidence>
<reference evidence="1" key="1">
    <citation type="submission" date="2021-06" db="EMBL/GenBank/DDBJ databases">
        <title>Comparative genomics, transcriptomics and evolutionary studies reveal genomic signatures of adaptation to plant cell wall in hemibiotrophic fungi.</title>
        <authorList>
            <consortium name="DOE Joint Genome Institute"/>
            <person name="Baroncelli R."/>
            <person name="Diaz J.F."/>
            <person name="Benocci T."/>
            <person name="Peng M."/>
            <person name="Battaglia E."/>
            <person name="Haridas S."/>
            <person name="Andreopoulos W."/>
            <person name="Labutti K."/>
            <person name="Pangilinan J."/>
            <person name="Floch G.L."/>
            <person name="Makela M.R."/>
            <person name="Henrissat B."/>
            <person name="Grigoriev I.V."/>
            <person name="Crouch J.A."/>
            <person name="De Vries R.P."/>
            <person name="Sukno S.A."/>
            <person name="Thon M.R."/>
        </authorList>
    </citation>
    <scope>NUCLEOTIDE SEQUENCE</scope>
    <source>
        <strain evidence="1">MAFF235873</strain>
    </source>
</reference>
<dbReference type="EMBL" id="MU843054">
    <property type="protein sequence ID" value="KAK2022214.1"/>
    <property type="molecule type" value="Genomic_DNA"/>
</dbReference>
<accession>A0AAD9LV22</accession>
<organism evidence="1 2">
    <name type="scientific">Colletotrichum zoysiae</name>
    <dbReference type="NCBI Taxonomy" id="1216348"/>
    <lineage>
        <taxon>Eukaryota</taxon>
        <taxon>Fungi</taxon>
        <taxon>Dikarya</taxon>
        <taxon>Ascomycota</taxon>
        <taxon>Pezizomycotina</taxon>
        <taxon>Sordariomycetes</taxon>
        <taxon>Hypocreomycetidae</taxon>
        <taxon>Glomerellales</taxon>
        <taxon>Glomerellaceae</taxon>
        <taxon>Colletotrichum</taxon>
        <taxon>Colletotrichum graminicola species complex</taxon>
    </lineage>
</organism>
<name>A0AAD9LV22_9PEZI</name>
<sequence length="166" mass="19214">MSKPRQPDVTYNDEQIYAVYKSVQKTPWTGLARVTPNPQLVKKEAKLKSQVTFAVGTDAKRLEANHLGWVIQERNKLCDKTYYPVMLSWRQADLFANFCGMEGNNMDEFLRIMVEKGHIQVGRESGQEILEGLDKLRHYVVRCLLWVSEKGFILILNSLMCFRTDV</sequence>
<gene>
    <name evidence="1" type="ORF">LX32DRAFT_687297</name>
</gene>
<dbReference type="Proteomes" id="UP001232148">
    <property type="component" value="Unassembled WGS sequence"/>
</dbReference>
<proteinExistence type="predicted"/>
<comment type="caution">
    <text evidence="1">The sequence shown here is derived from an EMBL/GenBank/DDBJ whole genome shotgun (WGS) entry which is preliminary data.</text>
</comment>
<keyword evidence="2" id="KW-1185">Reference proteome</keyword>
<evidence type="ECO:0000313" key="1">
    <source>
        <dbReference type="EMBL" id="KAK2022214.1"/>
    </source>
</evidence>
<dbReference type="AlphaFoldDB" id="A0AAD9LV22"/>